<feature type="transmembrane region" description="Helical" evidence="7">
    <location>
        <begin position="365"/>
        <end position="387"/>
    </location>
</feature>
<dbReference type="AlphaFoldDB" id="A0A239BNI9"/>
<dbReference type="GO" id="GO:0042910">
    <property type="term" value="F:xenobiotic transmembrane transporter activity"/>
    <property type="evidence" value="ECO:0007669"/>
    <property type="project" value="InterPro"/>
</dbReference>
<dbReference type="CDD" id="cd13138">
    <property type="entry name" value="MATE_yoeA_like"/>
    <property type="match status" value="1"/>
</dbReference>
<dbReference type="OrthoDB" id="9806302at2"/>
<accession>A0A239BNI9</accession>
<feature type="transmembrane region" description="Helical" evidence="7">
    <location>
        <begin position="292"/>
        <end position="314"/>
    </location>
</feature>
<protein>
    <submittedName>
        <fullName evidence="8">Putative efflux protein, MATE family</fullName>
    </submittedName>
</protein>
<gene>
    <name evidence="8" type="ORF">SAMN06295912_101291</name>
</gene>
<dbReference type="RefSeq" id="WP_089217806.1">
    <property type="nucleotide sequence ID" value="NZ_FZOS01000001.1"/>
</dbReference>
<dbReference type="PIRSF" id="PIRSF006603">
    <property type="entry name" value="DinF"/>
    <property type="match status" value="1"/>
</dbReference>
<feature type="transmembrane region" description="Helical" evidence="7">
    <location>
        <begin position="394"/>
        <end position="412"/>
    </location>
</feature>
<comment type="subcellular location">
    <subcellularLocation>
        <location evidence="1">Cell inner membrane</location>
        <topology evidence="1">Multi-pass membrane protein</topology>
    </subcellularLocation>
</comment>
<feature type="transmembrane region" description="Helical" evidence="7">
    <location>
        <begin position="60"/>
        <end position="83"/>
    </location>
</feature>
<feature type="transmembrane region" description="Helical" evidence="7">
    <location>
        <begin position="424"/>
        <end position="446"/>
    </location>
</feature>
<sequence>MATRPGRDLTTGPIARTLLLFALPTLGSSVLQSLNGSINAVWVGQFLGEAALAATANANLVMFLMFAAVFGFGMAATILIGQSFGAHDVDGARRVMGTTTGMIAVSATLVAMAGYLWSPALLHLLSTPPEVFELALAYLRVMFVALPFSMIVVLLTMGLRGSGDSMTPLWFMILAAVIDVALNPVLILGLGPAPEMGIQGAATASLIANIVSLVALVAYIYARDLPLRLRGREIGYLLPTPALMGTIVRKGVPMGLQMLVVSVSALAMIGLVNREGAAVTAAYGAANQLWTYIQMPAMALGAAVSAMAAQNIGANRWDRVGQVTRAGVAINIAMTGGAVLLLLAIDRQALSLFLGNDGHAMAVGRHMNLIVSWGFILFGITAVLSAVVRANGAVMVPLIILIIAFFPVRLGIASMFQPRIGADAIWWSYNAGAIATLIMTVAYYRFGKWRELRMMPQTDPVEAEEMVLSCAEPAGRDQPAG</sequence>
<keyword evidence="9" id="KW-1185">Reference proteome</keyword>
<dbReference type="InterPro" id="IPR052031">
    <property type="entry name" value="Membrane_Transporter-Flippase"/>
</dbReference>
<dbReference type="Proteomes" id="UP000198281">
    <property type="component" value="Unassembled WGS sequence"/>
</dbReference>
<feature type="transmembrane region" description="Helical" evidence="7">
    <location>
        <begin position="254"/>
        <end position="272"/>
    </location>
</feature>
<keyword evidence="5 7" id="KW-1133">Transmembrane helix</keyword>
<dbReference type="Pfam" id="PF01554">
    <property type="entry name" value="MatE"/>
    <property type="match status" value="2"/>
</dbReference>
<dbReference type="NCBIfam" id="TIGR00797">
    <property type="entry name" value="matE"/>
    <property type="match status" value="1"/>
</dbReference>
<dbReference type="PANTHER" id="PTHR43549">
    <property type="entry name" value="MULTIDRUG RESISTANCE PROTEIN YPNP-RELATED"/>
    <property type="match status" value="1"/>
</dbReference>
<evidence type="ECO:0000256" key="2">
    <source>
        <dbReference type="ARBA" id="ARBA00022448"/>
    </source>
</evidence>
<evidence type="ECO:0000256" key="6">
    <source>
        <dbReference type="ARBA" id="ARBA00023136"/>
    </source>
</evidence>
<keyword evidence="4 7" id="KW-0812">Transmembrane</keyword>
<proteinExistence type="predicted"/>
<dbReference type="GO" id="GO:0005886">
    <property type="term" value="C:plasma membrane"/>
    <property type="evidence" value="ECO:0007669"/>
    <property type="project" value="UniProtKB-SubCell"/>
</dbReference>
<dbReference type="InterPro" id="IPR048279">
    <property type="entry name" value="MdtK-like"/>
</dbReference>
<dbReference type="PANTHER" id="PTHR43549:SF3">
    <property type="entry name" value="MULTIDRUG RESISTANCE PROTEIN YPNP-RELATED"/>
    <property type="match status" value="1"/>
</dbReference>
<feature type="transmembrane region" description="Helical" evidence="7">
    <location>
        <begin position="326"/>
        <end position="345"/>
    </location>
</feature>
<evidence type="ECO:0000256" key="4">
    <source>
        <dbReference type="ARBA" id="ARBA00022692"/>
    </source>
</evidence>
<evidence type="ECO:0000313" key="9">
    <source>
        <dbReference type="Proteomes" id="UP000198281"/>
    </source>
</evidence>
<keyword evidence="2" id="KW-0813">Transport</keyword>
<keyword evidence="3" id="KW-1003">Cell membrane</keyword>
<feature type="transmembrane region" description="Helical" evidence="7">
    <location>
        <begin position="95"/>
        <end position="117"/>
    </location>
</feature>
<feature type="transmembrane region" description="Helical" evidence="7">
    <location>
        <begin position="169"/>
        <end position="190"/>
    </location>
</feature>
<keyword evidence="6 7" id="KW-0472">Membrane</keyword>
<feature type="transmembrane region" description="Helical" evidence="7">
    <location>
        <begin position="137"/>
        <end position="157"/>
    </location>
</feature>
<evidence type="ECO:0000256" key="1">
    <source>
        <dbReference type="ARBA" id="ARBA00004429"/>
    </source>
</evidence>
<name>A0A239BNI9_9SPHN</name>
<evidence type="ECO:0000313" key="8">
    <source>
        <dbReference type="EMBL" id="SNS09219.1"/>
    </source>
</evidence>
<evidence type="ECO:0000256" key="7">
    <source>
        <dbReference type="SAM" id="Phobius"/>
    </source>
</evidence>
<reference evidence="9" key="1">
    <citation type="submission" date="2017-06" db="EMBL/GenBank/DDBJ databases">
        <authorList>
            <person name="Varghese N."/>
            <person name="Submissions S."/>
        </authorList>
    </citation>
    <scope>NUCLEOTIDE SEQUENCE [LARGE SCALE GENOMIC DNA]</scope>
    <source>
        <strain evidence="9">LNB2</strain>
    </source>
</reference>
<evidence type="ECO:0000256" key="3">
    <source>
        <dbReference type="ARBA" id="ARBA00022475"/>
    </source>
</evidence>
<feature type="transmembrane region" description="Helical" evidence="7">
    <location>
        <begin position="202"/>
        <end position="222"/>
    </location>
</feature>
<dbReference type="EMBL" id="FZOS01000001">
    <property type="protein sequence ID" value="SNS09219.1"/>
    <property type="molecule type" value="Genomic_DNA"/>
</dbReference>
<organism evidence="8 9">
    <name type="scientific">Edaphosphingomonas laterariae</name>
    <dbReference type="NCBI Taxonomy" id="861865"/>
    <lineage>
        <taxon>Bacteria</taxon>
        <taxon>Pseudomonadati</taxon>
        <taxon>Pseudomonadota</taxon>
        <taxon>Alphaproteobacteria</taxon>
        <taxon>Sphingomonadales</taxon>
        <taxon>Rhizorhabdaceae</taxon>
        <taxon>Edaphosphingomonas</taxon>
    </lineage>
</organism>
<dbReference type="GO" id="GO:0015297">
    <property type="term" value="F:antiporter activity"/>
    <property type="evidence" value="ECO:0007669"/>
    <property type="project" value="InterPro"/>
</dbReference>
<dbReference type="InterPro" id="IPR002528">
    <property type="entry name" value="MATE_fam"/>
</dbReference>
<evidence type="ECO:0000256" key="5">
    <source>
        <dbReference type="ARBA" id="ARBA00022989"/>
    </source>
</evidence>